<protein>
    <submittedName>
        <fullName evidence="1">Uncharacterized protein</fullName>
    </submittedName>
</protein>
<accession>M5RY79</accession>
<dbReference type="AlphaFoldDB" id="M5RY79"/>
<dbReference type="STRING" id="1263868.RESH_05241"/>
<dbReference type="Proteomes" id="UP000011996">
    <property type="component" value="Unassembled WGS sequence"/>
</dbReference>
<proteinExistence type="predicted"/>
<name>M5RY79_9BACT</name>
<dbReference type="PATRIC" id="fig|1263868.3.peg.5696"/>
<sequence length="44" mass="5014">MMMPALLKLTVCRIRILAGSFLSPLRQPLESVQFSKLRLILNTN</sequence>
<evidence type="ECO:0000313" key="2">
    <source>
        <dbReference type="Proteomes" id="UP000011996"/>
    </source>
</evidence>
<evidence type="ECO:0000313" key="1">
    <source>
        <dbReference type="EMBL" id="EMI24176.1"/>
    </source>
</evidence>
<reference evidence="1 2" key="1">
    <citation type="journal article" date="2013" name="Mar. Genomics">
        <title>Expression of sulfatases in Rhodopirellula baltica and the diversity of sulfatases in the genus Rhodopirellula.</title>
        <authorList>
            <person name="Wegner C.E."/>
            <person name="Richter-Heitmann T."/>
            <person name="Klindworth A."/>
            <person name="Klockow C."/>
            <person name="Richter M."/>
            <person name="Achstetter T."/>
            <person name="Glockner F.O."/>
            <person name="Harder J."/>
        </authorList>
    </citation>
    <scope>NUCLEOTIDE SEQUENCE [LARGE SCALE GENOMIC DNA]</scope>
    <source>
        <strain evidence="1 2">SH398</strain>
    </source>
</reference>
<gene>
    <name evidence="1" type="ORF">RESH_05241</name>
</gene>
<organism evidence="1 2">
    <name type="scientific">Rhodopirellula europaea SH398</name>
    <dbReference type="NCBI Taxonomy" id="1263868"/>
    <lineage>
        <taxon>Bacteria</taxon>
        <taxon>Pseudomonadati</taxon>
        <taxon>Planctomycetota</taxon>
        <taxon>Planctomycetia</taxon>
        <taxon>Pirellulales</taxon>
        <taxon>Pirellulaceae</taxon>
        <taxon>Rhodopirellula</taxon>
    </lineage>
</organism>
<dbReference type="EMBL" id="ANOF01000168">
    <property type="protein sequence ID" value="EMI24176.1"/>
    <property type="molecule type" value="Genomic_DNA"/>
</dbReference>
<comment type="caution">
    <text evidence="1">The sequence shown here is derived from an EMBL/GenBank/DDBJ whole genome shotgun (WGS) entry which is preliminary data.</text>
</comment>